<dbReference type="SUPFAM" id="SSF52540">
    <property type="entry name" value="P-loop containing nucleoside triphosphate hydrolases"/>
    <property type="match status" value="1"/>
</dbReference>
<dbReference type="EMBL" id="CP002364">
    <property type="protein sequence ID" value="ADW17539.1"/>
    <property type="molecule type" value="Genomic_DNA"/>
</dbReference>
<dbReference type="AlphaFoldDB" id="A0A7U3YLF5"/>
<dbReference type="SMART" id="SM00382">
    <property type="entry name" value="AAA"/>
    <property type="match status" value="1"/>
</dbReference>
<dbReference type="Gene3D" id="3.40.50.300">
    <property type="entry name" value="P-loop containing nucleotide triphosphate hydrolases"/>
    <property type="match status" value="1"/>
</dbReference>
<evidence type="ECO:0000256" key="1">
    <source>
        <dbReference type="ARBA" id="ARBA00022741"/>
    </source>
</evidence>
<accession>A0A7U3YLF5</accession>
<dbReference type="PROSITE" id="PS50045">
    <property type="entry name" value="SIGMA54_INTERACT_4"/>
    <property type="match status" value="1"/>
</dbReference>
<reference evidence="9 10" key="1">
    <citation type="journal article" date="2011" name="Stand. Genomic Sci.">
        <title>Complete genome sequence of Desulfobulbus propionicus type strain (1pr3).</title>
        <authorList>
            <person name="Pagani I."/>
            <person name="Lapidus A."/>
            <person name="Nolan M."/>
            <person name="Lucas S."/>
            <person name="Hammon N."/>
            <person name="Deshpande S."/>
            <person name="Cheng J.F."/>
            <person name="Chertkov O."/>
            <person name="Davenport K."/>
            <person name="Tapia R."/>
            <person name="Han C."/>
            <person name="Goodwin L."/>
            <person name="Pitluck S."/>
            <person name="Liolios K."/>
            <person name="Mavromatis K."/>
            <person name="Ivanova N."/>
            <person name="Mikhailova N."/>
            <person name="Pati A."/>
            <person name="Chen A."/>
            <person name="Palaniappan K."/>
            <person name="Land M."/>
            <person name="Hauser L."/>
            <person name="Chang Y.J."/>
            <person name="Jeffries C.D."/>
            <person name="Detter J.C."/>
            <person name="Brambilla E."/>
            <person name="Kannan K.P."/>
            <person name="Djao O.D."/>
            <person name="Rohde M."/>
            <person name="Pukall R."/>
            <person name="Spring S."/>
            <person name="Goker M."/>
            <person name="Sikorski J."/>
            <person name="Woyke T."/>
            <person name="Bristow J."/>
            <person name="Eisen J.A."/>
            <person name="Markowitz V."/>
            <person name="Hugenholtz P."/>
            <person name="Kyrpides N.C."/>
            <person name="Klenk H.P."/>
        </authorList>
    </citation>
    <scope>NUCLEOTIDE SEQUENCE [LARGE SCALE GENOMIC DNA]</scope>
    <source>
        <strain evidence="10">ATCC 33891 / DSM 2032 / 1pr3</strain>
    </source>
</reference>
<dbReference type="Pfam" id="PF00158">
    <property type="entry name" value="Sigma54_activat"/>
    <property type="match status" value="1"/>
</dbReference>
<dbReference type="InterPro" id="IPR001789">
    <property type="entry name" value="Sig_transdc_resp-reg_receiver"/>
</dbReference>
<dbReference type="PROSITE" id="PS00688">
    <property type="entry name" value="SIGMA54_INTERACT_3"/>
    <property type="match status" value="1"/>
</dbReference>
<feature type="modified residue" description="4-aspartylphosphate" evidence="6">
    <location>
        <position position="52"/>
    </location>
</feature>
<dbReference type="InterPro" id="IPR003593">
    <property type="entry name" value="AAA+_ATPase"/>
</dbReference>
<dbReference type="Gene3D" id="1.10.8.60">
    <property type="match status" value="1"/>
</dbReference>
<dbReference type="FunFam" id="3.40.50.300:FF:000006">
    <property type="entry name" value="DNA-binding transcriptional regulator NtrC"/>
    <property type="match status" value="1"/>
</dbReference>
<evidence type="ECO:0000256" key="3">
    <source>
        <dbReference type="ARBA" id="ARBA00023015"/>
    </source>
</evidence>
<dbReference type="GO" id="GO:0005524">
    <property type="term" value="F:ATP binding"/>
    <property type="evidence" value="ECO:0007669"/>
    <property type="project" value="UniProtKB-KW"/>
</dbReference>
<keyword evidence="2" id="KW-0067">ATP-binding</keyword>
<dbReference type="PANTHER" id="PTHR32071:SF117">
    <property type="entry name" value="PTS-DEPENDENT DIHYDROXYACETONE KINASE OPERON REGULATORY PROTEIN-RELATED"/>
    <property type="match status" value="1"/>
</dbReference>
<dbReference type="Pfam" id="PF25601">
    <property type="entry name" value="AAA_lid_14"/>
    <property type="match status" value="1"/>
</dbReference>
<dbReference type="InterPro" id="IPR027417">
    <property type="entry name" value="P-loop_NTPase"/>
</dbReference>
<evidence type="ECO:0000259" key="8">
    <source>
        <dbReference type="PROSITE" id="PS50110"/>
    </source>
</evidence>
<evidence type="ECO:0000256" key="2">
    <source>
        <dbReference type="ARBA" id="ARBA00022840"/>
    </source>
</evidence>
<evidence type="ECO:0000313" key="10">
    <source>
        <dbReference type="Proteomes" id="UP000006365"/>
    </source>
</evidence>
<evidence type="ECO:0000256" key="5">
    <source>
        <dbReference type="ARBA" id="ARBA00023163"/>
    </source>
</evidence>
<dbReference type="PANTHER" id="PTHR32071">
    <property type="entry name" value="TRANSCRIPTIONAL REGULATORY PROTEIN"/>
    <property type="match status" value="1"/>
</dbReference>
<dbReference type="InterPro" id="IPR002078">
    <property type="entry name" value="Sigma_54_int"/>
</dbReference>
<dbReference type="Pfam" id="PF02954">
    <property type="entry name" value="HTH_8"/>
    <property type="match status" value="1"/>
</dbReference>
<dbReference type="PROSITE" id="PS00676">
    <property type="entry name" value="SIGMA54_INTERACT_2"/>
    <property type="match status" value="1"/>
</dbReference>
<dbReference type="GO" id="GO:0043565">
    <property type="term" value="F:sequence-specific DNA binding"/>
    <property type="evidence" value="ECO:0007669"/>
    <property type="project" value="InterPro"/>
</dbReference>
<dbReference type="Proteomes" id="UP000006365">
    <property type="component" value="Chromosome"/>
</dbReference>
<keyword evidence="3" id="KW-0805">Transcription regulation</keyword>
<dbReference type="PROSITE" id="PS50110">
    <property type="entry name" value="RESPONSE_REGULATORY"/>
    <property type="match status" value="1"/>
</dbReference>
<dbReference type="SMART" id="SM00448">
    <property type="entry name" value="REC"/>
    <property type="match status" value="1"/>
</dbReference>
<keyword evidence="5" id="KW-0804">Transcription</keyword>
<dbReference type="SUPFAM" id="SSF46689">
    <property type="entry name" value="Homeodomain-like"/>
    <property type="match status" value="1"/>
</dbReference>
<dbReference type="CDD" id="cd00156">
    <property type="entry name" value="REC"/>
    <property type="match status" value="1"/>
</dbReference>
<evidence type="ECO:0000313" key="9">
    <source>
        <dbReference type="EMBL" id="ADW17539.1"/>
    </source>
</evidence>
<keyword evidence="10" id="KW-1185">Reference proteome</keyword>
<organism evidence="9 10">
    <name type="scientific">Desulfobulbus propionicus (strain ATCC 33891 / DSM 2032 / VKM B-1956 / 1pr3)</name>
    <dbReference type="NCBI Taxonomy" id="577650"/>
    <lineage>
        <taxon>Bacteria</taxon>
        <taxon>Pseudomonadati</taxon>
        <taxon>Thermodesulfobacteriota</taxon>
        <taxon>Desulfobulbia</taxon>
        <taxon>Desulfobulbales</taxon>
        <taxon>Desulfobulbaceae</taxon>
        <taxon>Desulfobulbus</taxon>
    </lineage>
</organism>
<dbReference type="RefSeq" id="WP_015724080.1">
    <property type="nucleotide sequence ID" value="NC_014972.1"/>
</dbReference>
<dbReference type="InterPro" id="IPR009057">
    <property type="entry name" value="Homeodomain-like_sf"/>
</dbReference>
<feature type="domain" description="Response regulatory" evidence="8">
    <location>
        <begin position="3"/>
        <end position="117"/>
    </location>
</feature>
<dbReference type="InterPro" id="IPR002197">
    <property type="entry name" value="HTH_Fis"/>
</dbReference>
<proteinExistence type="predicted"/>
<dbReference type="Pfam" id="PF00072">
    <property type="entry name" value="Response_reg"/>
    <property type="match status" value="1"/>
</dbReference>
<protein>
    <submittedName>
        <fullName evidence="9">Two component, sigma54 specific, transcriptional regulator, Fis family</fullName>
    </submittedName>
</protein>
<gene>
    <name evidence="9" type="ordered locus">Despr_1376</name>
</gene>
<dbReference type="Gene3D" id="1.10.10.60">
    <property type="entry name" value="Homeodomain-like"/>
    <property type="match status" value="1"/>
</dbReference>
<keyword evidence="4" id="KW-0238">DNA-binding</keyword>
<dbReference type="InterPro" id="IPR025944">
    <property type="entry name" value="Sigma_54_int_dom_CS"/>
</dbReference>
<sequence length="446" mass="49936">MKQILLVEDDEIMRISLHDRLRRERWQVDAAVNGRDALSLLDQKHYHLILSDIRMPGLGGMELLEWARKQSPLIDIFMMTAYGSVEDAITCLRNGAADYILKPFEMDDLIIRINRIFEMQTVRARCASLEDRCRQEHQEIIGNSTAMRTLLKLINQIGPTDSTVLINGESGTGKELAANALHRASRRADKPYIRINCAAIPEGLLESEFFGHEKGAFTGAHAKRLGRFELADGGTLLLDEIGDLPLGLQAKLLRVIEEGECERLGGTRTIKVDVRLLCATAKDLKKEVEAGQFRQDLLYRLSVIPLTLPPLRERIEDIPLLVSHFLRGFGHKRGMTLSLSKEAMDCLLNYDFPGNVRELKNIIERVSVLSPGPVITVEDLPADLHKAEQKANGAIMPLAEALASAEKQCIVHALAHSGGNRTRAAETLGISRKNLWEKMKQHRIEV</sequence>
<dbReference type="GO" id="GO:0006355">
    <property type="term" value="P:regulation of DNA-templated transcription"/>
    <property type="evidence" value="ECO:0007669"/>
    <property type="project" value="InterPro"/>
</dbReference>
<dbReference type="InterPro" id="IPR025943">
    <property type="entry name" value="Sigma_54_int_dom_ATP-bd_2"/>
</dbReference>
<keyword evidence="1" id="KW-0547">Nucleotide-binding</keyword>
<dbReference type="SUPFAM" id="SSF52172">
    <property type="entry name" value="CheY-like"/>
    <property type="match status" value="1"/>
</dbReference>
<dbReference type="KEGG" id="dpr:Despr_1376"/>
<evidence type="ECO:0000259" key="7">
    <source>
        <dbReference type="PROSITE" id="PS50045"/>
    </source>
</evidence>
<keyword evidence="6" id="KW-0597">Phosphoprotein</keyword>
<dbReference type="InterPro" id="IPR011006">
    <property type="entry name" value="CheY-like_superfamily"/>
</dbReference>
<dbReference type="CDD" id="cd00009">
    <property type="entry name" value="AAA"/>
    <property type="match status" value="1"/>
</dbReference>
<name>A0A7U3YLF5_DESPD</name>
<dbReference type="PRINTS" id="PR01590">
    <property type="entry name" value="HTHFIS"/>
</dbReference>
<evidence type="ECO:0000256" key="6">
    <source>
        <dbReference type="PROSITE-ProRule" id="PRU00169"/>
    </source>
</evidence>
<feature type="domain" description="Sigma-54 factor interaction" evidence="7">
    <location>
        <begin position="140"/>
        <end position="368"/>
    </location>
</feature>
<dbReference type="InterPro" id="IPR058031">
    <property type="entry name" value="AAA_lid_NorR"/>
</dbReference>
<dbReference type="GO" id="GO:0000160">
    <property type="term" value="P:phosphorelay signal transduction system"/>
    <property type="evidence" value="ECO:0007669"/>
    <property type="project" value="InterPro"/>
</dbReference>
<evidence type="ECO:0000256" key="4">
    <source>
        <dbReference type="ARBA" id="ARBA00023125"/>
    </source>
</evidence>
<dbReference type="Gene3D" id="3.40.50.2300">
    <property type="match status" value="1"/>
</dbReference>